<evidence type="ECO:0008006" key="3">
    <source>
        <dbReference type="Google" id="ProtNLM"/>
    </source>
</evidence>
<comment type="caution">
    <text evidence="1">The sequence shown here is derived from an EMBL/GenBank/DDBJ whole genome shotgun (WGS) entry which is preliminary data.</text>
</comment>
<evidence type="ECO:0000313" key="1">
    <source>
        <dbReference type="EMBL" id="TLX64143.1"/>
    </source>
</evidence>
<dbReference type="Proteomes" id="UP000306753">
    <property type="component" value="Unassembled WGS sequence"/>
</dbReference>
<accession>A0A5R9QH05</accession>
<evidence type="ECO:0000313" key="2">
    <source>
        <dbReference type="Proteomes" id="UP000306753"/>
    </source>
</evidence>
<dbReference type="EMBL" id="QLAG01000007">
    <property type="protein sequence ID" value="TLX64143.1"/>
    <property type="molecule type" value="Genomic_DNA"/>
</dbReference>
<dbReference type="AlphaFoldDB" id="A0A5R9QH05"/>
<proteinExistence type="predicted"/>
<organism evidence="1 2">
    <name type="scientific">Stutzerimonas nosocomialis</name>
    <dbReference type="NCBI Taxonomy" id="1056496"/>
    <lineage>
        <taxon>Bacteria</taxon>
        <taxon>Pseudomonadati</taxon>
        <taxon>Pseudomonadota</taxon>
        <taxon>Gammaproteobacteria</taxon>
        <taxon>Pseudomonadales</taxon>
        <taxon>Pseudomonadaceae</taxon>
        <taxon>Stutzerimonas</taxon>
    </lineage>
</organism>
<gene>
    <name evidence="1" type="ORF">DN820_07440</name>
</gene>
<protein>
    <recommendedName>
        <fullName evidence="3">General secretion pathway protein N</fullName>
    </recommendedName>
</protein>
<name>A0A5R9QH05_9GAMM</name>
<keyword evidence="2" id="KW-1185">Reference proteome</keyword>
<reference evidence="1 2" key="1">
    <citation type="journal article" date="2017" name="Eur. J. Clin. Microbiol. Infect. Dis.">
        <title>Uncommonly isolated clinical Pseudomonas: identification and phylogenetic assignation.</title>
        <authorList>
            <person name="Mulet M."/>
            <person name="Gomila M."/>
            <person name="Ramirez A."/>
            <person name="Cardew S."/>
            <person name="Moore E.R."/>
            <person name="Lalucat J."/>
            <person name="Garcia-Valdes E."/>
        </authorList>
    </citation>
    <scope>NUCLEOTIDE SEQUENCE [LARGE SCALE GENOMIC DNA]</scope>
    <source>
        <strain evidence="1 2">SD129</strain>
    </source>
</reference>
<dbReference type="RefSeq" id="WP_138411315.1">
    <property type="nucleotide sequence ID" value="NZ_QLAG01000007.1"/>
</dbReference>
<sequence length="224" mass="24245">MRPALLVWALAVFVLVALAGAPATFWSRWVPWPEGWAPQAVSGTLWRGQAERLGALAPLRWRVRLADGPALEVSAGALQRDWHAVVRGWPWAWQATLEDGGPGPASGELVRLEGAWQGSVLVRGQGRRCVAAEGGLHAPRLVLIAPWGMPLGRGDLELDCTGPPRLNARLERAGHHRFALTALPDARRSDLAGSVEPGSELAALLRQFGLIDAGQQRFETSMSW</sequence>